<evidence type="ECO:0000256" key="5">
    <source>
        <dbReference type="ARBA" id="ARBA00022448"/>
    </source>
</evidence>
<dbReference type="AlphaFoldDB" id="A0A2A6B9T9"/>
<dbReference type="GO" id="GO:0006408">
    <property type="term" value="P:snRNA export from nucleus"/>
    <property type="evidence" value="ECO:0000318"/>
    <property type="project" value="GO_Central"/>
</dbReference>
<feature type="compositionally biased region" description="Gly residues" evidence="11">
    <location>
        <begin position="158"/>
        <end position="175"/>
    </location>
</feature>
<keyword evidence="9" id="KW-0539">Nucleus</keyword>
<feature type="compositionally biased region" description="Basic and acidic residues" evidence="11">
    <location>
        <begin position="491"/>
        <end position="504"/>
    </location>
</feature>
<feature type="compositionally biased region" description="Gly residues" evidence="11">
    <location>
        <begin position="296"/>
        <end position="324"/>
    </location>
</feature>
<accession>A0A8R1YPA6</accession>
<dbReference type="Pfam" id="PF10258">
    <property type="entry name" value="PHAX_RNA-bd"/>
    <property type="match status" value="1"/>
</dbReference>
<keyword evidence="7" id="KW-0694">RNA-binding</keyword>
<evidence type="ECO:0000256" key="4">
    <source>
        <dbReference type="ARBA" id="ARBA00016856"/>
    </source>
</evidence>
<feature type="compositionally biased region" description="Polar residues" evidence="11">
    <location>
        <begin position="277"/>
        <end position="288"/>
    </location>
</feature>
<sequence length="534" mass="58066">MSTNYRQARRDDSSDDECSTKRVKHAHANDDDDDEGRTLRPMQPQPKKGMVDLSKGIAGSGRNTVWADVVQEEELTIRGNVMDMEDYRRKGEGGTFVKIRRGAESYVVPSAQLEENAAALEAGKNMEELPPPTAAVSSDDPFGDTADLGEVEAFGVGPSSGGGGRGGRGGRGGGNWQPRGARGRGVRGGWMNQQQQRGDHPHPHHGEGDAAMEMGEGFRVREQIAEFRSRFGIPSDNDDEVQLWAGEEVEEKVESKIVRVVYDQEGKLEFHRKQGELSFTGNDSSSHNGGHHRGRGGGGRGWRGGQQRGGAGGFVPRGRGGPWRGGVDNRKRRWNEGCGQPKAKDPAELMDTKYSLAGLMVKGTATEFQEGLSPKELGEQISKALGERDSDTVVKICVAVGEKKALEIFEETKKAEQAGGVKVADGSRRRTPGGVFILLFKTDVDVDPAVKGSIFEESKAIQRKFVKAKRRGDKPPQDISKGLDELQAMLDARKKELAEGKPESPEEGEATPSPENDGAEELDYTEEEEATKME</sequence>
<gene>
    <name evidence="12" type="primary">WBGene00272207</name>
</gene>
<evidence type="ECO:0000256" key="3">
    <source>
        <dbReference type="ARBA" id="ARBA00006094"/>
    </source>
</evidence>
<dbReference type="GO" id="GO:0005634">
    <property type="term" value="C:nucleus"/>
    <property type="evidence" value="ECO:0000318"/>
    <property type="project" value="GO_Central"/>
</dbReference>
<comment type="subcellular location">
    <subcellularLocation>
        <location evidence="2">Cytoplasm</location>
    </subcellularLocation>
    <subcellularLocation>
        <location evidence="1">Nucleus</location>
    </subcellularLocation>
</comment>
<dbReference type="FunFam" id="1.10.10.1440:FF:000001">
    <property type="entry name" value="phosphorylated adapter RNA export protein-like"/>
    <property type="match status" value="1"/>
</dbReference>
<organism evidence="12 13">
    <name type="scientific">Pristionchus pacificus</name>
    <name type="common">Parasitic nematode worm</name>
    <dbReference type="NCBI Taxonomy" id="54126"/>
    <lineage>
        <taxon>Eukaryota</taxon>
        <taxon>Metazoa</taxon>
        <taxon>Ecdysozoa</taxon>
        <taxon>Nematoda</taxon>
        <taxon>Chromadorea</taxon>
        <taxon>Rhabditida</taxon>
        <taxon>Rhabditina</taxon>
        <taxon>Diplogasteromorpha</taxon>
        <taxon>Diplogasteroidea</taxon>
        <taxon>Neodiplogasteridae</taxon>
        <taxon>Pristionchus</taxon>
    </lineage>
</organism>
<evidence type="ECO:0000256" key="2">
    <source>
        <dbReference type="ARBA" id="ARBA00004496"/>
    </source>
</evidence>
<comment type="similarity">
    <text evidence="3">Belongs to the PHAX family.</text>
</comment>
<dbReference type="GO" id="GO:0015031">
    <property type="term" value="P:protein transport"/>
    <property type="evidence" value="ECO:0007669"/>
    <property type="project" value="UniProtKB-KW"/>
</dbReference>
<reference evidence="12" key="2">
    <citation type="submission" date="2022-06" db="UniProtKB">
        <authorList>
            <consortium name="EnsemblMetazoa"/>
        </authorList>
    </citation>
    <scope>IDENTIFICATION</scope>
    <source>
        <strain evidence="12">PS312</strain>
    </source>
</reference>
<keyword evidence="8" id="KW-0653">Protein transport</keyword>
<evidence type="ECO:0000313" key="12">
    <source>
        <dbReference type="EnsemblMetazoa" id="PPA33838.1"/>
    </source>
</evidence>
<feature type="region of interest" description="Disordered" evidence="11">
    <location>
        <begin position="154"/>
        <end position="210"/>
    </location>
</feature>
<accession>A0A2A6B9T9</accession>
<reference evidence="13" key="1">
    <citation type="journal article" date="2008" name="Nat. Genet.">
        <title>The Pristionchus pacificus genome provides a unique perspective on nematode lifestyle and parasitism.</title>
        <authorList>
            <person name="Dieterich C."/>
            <person name="Clifton S.W."/>
            <person name="Schuster L.N."/>
            <person name="Chinwalla A."/>
            <person name="Delehaunty K."/>
            <person name="Dinkelacker I."/>
            <person name="Fulton L."/>
            <person name="Fulton R."/>
            <person name="Godfrey J."/>
            <person name="Minx P."/>
            <person name="Mitreva M."/>
            <person name="Roeseler W."/>
            <person name="Tian H."/>
            <person name="Witte H."/>
            <person name="Yang S.P."/>
            <person name="Wilson R.K."/>
            <person name="Sommer R.J."/>
        </authorList>
    </citation>
    <scope>NUCLEOTIDE SEQUENCE [LARGE SCALE GENOMIC DNA]</scope>
    <source>
        <strain evidence="13">PS312</strain>
    </source>
</reference>
<feature type="region of interest" description="Disordered" evidence="11">
    <location>
        <begin position="491"/>
        <end position="534"/>
    </location>
</feature>
<proteinExistence type="inferred from homology"/>
<protein>
    <recommendedName>
        <fullName evidence="4">Phosphorylated adapter RNA export protein</fullName>
    </recommendedName>
    <alternativeName>
        <fullName evidence="10">RNA U small nuclear RNA export adapter protein</fullName>
    </alternativeName>
</protein>
<dbReference type="Gene3D" id="1.10.10.1440">
    <property type="entry name" value="PHAX RNA-binding domain"/>
    <property type="match status" value="1"/>
</dbReference>
<dbReference type="InterPro" id="IPR039047">
    <property type="entry name" value="PHAX"/>
</dbReference>
<evidence type="ECO:0000256" key="10">
    <source>
        <dbReference type="ARBA" id="ARBA00030834"/>
    </source>
</evidence>
<name>A0A2A6B9T9_PRIPA</name>
<dbReference type="GO" id="GO:0003723">
    <property type="term" value="F:RNA binding"/>
    <property type="evidence" value="ECO:0007669"/>
    <property type="project" value="UniProtKB-KW"/>
</dbReference>
<keyword evidence="5" id="KW-0813">Transport</keyword>
<dbReference type="Proteomes" id="UP000005239">
    <property type="component" value="Unassembled WGS sequence"/>
</dbReference>
<dbReference type="InterPro" id="IPR038092">
    <property type="entry name" value="PHAX_RNA-binding_sf"/>
</dbReference>
<evidence type="ECO:0000313" key="13">
    <source>
        <dbReference type="Proteomes" id="UP000005239"/>
    </source>
</evidence>
<evidence type="ECO:0000256" key="1">
    <source>
        <dbReference type="ARBA" id="ARBA00004123"/>
    </source>
</evidence>
<feature type="compositionally biased region" description="Acidic residues" evidence="11">
    <location>
        <begin position="517"/>
        <end position="534"/>
    </location>
</feature>
<evidence type="ECO:0000256" key="6">
    <source>
        <dbReference type="ARBA" id="ARBA00022490"/>
    </source>
</evidence>
<dbReference type="InterPro" id="IPR019385">
    <property type="entry name" value="PHAX_RNA-binding_domain"/>
</dbReference>
<evidence type="ECO:0000256" key="9">
    <source>
        <dbReference type="ARBA" id="ARBA00023242"/>
    </source>
</evidence>
<dbReference type="EnsemblMetazoa" id="PPA33838.1">
    <property type="protein sequence ID" value="PPA33838.1"/>
    <property type="gene ID" value="WBGene00272207"/>
</dbReference>
<dbReference type="GO" id="GO:0005737">
    <property type="term" value="C:cytoplasm"/>
    <property type="evidence" value="ECO:0007669"/>
    <property type="project" value="UniProtKB-SubCell"/>
</dbReference>
<feature type="compositionally biased region" description="Basic and acidic residues" evidence="11">
    <location>
        <begin position="197"/>
        <end position="208"/>
    </location>
</feature>
<evidence type="ECO:0000256" key="7">
    <source>
        <dbReference type="ARBA" id="ARBA00022884"/>
    </source>
</evidence>
<feature type="region of interest" description="Disordered" evidence="11">
    <location>
        <begin position="1"/>
        <end position="50"/>
    </location>
</feature>
<dbReference type="OrthoDB" id="20573at2759"/>
<keyword evidence="13" id="KW-1185">Reference proteome</keyword>
<dbReference type="PANTHER" id="PTHR13135:SF0">
    <property type="entry name" value="PHOSPHORYLATED ADAPTER RNA EXPORT PROTEIN"/>
    <property type="match status" value="1"/>
</dbReference>
<evidence type="ECO:0000256" key="8">
    <source>
        <dbReference type="ARBA" id="ARBA00022927"/>
    </source>
</evidence>
<feature type="region of interest" description="Disordered" evidence="11">
    <location>
        <begin position="277"/>
        <end position="346"/>
    </location>
</feature>
<keyword evidence="6" id="KW-0963">Cytoplasm</keyword>
<dbReference type="PANTHER" id="PTHR13135">
    <property type="entry name" value="CYTOSOLIC RESINIFERATOXIN BINDING PROTEIN RBP-26"/>
    <property type="match status" value="1"/>
</dbReference>
<evidence type="ECO:0000256" key="11">
    <source>
        <dbReference type="SAM" id="MobiDB-lite"/>
    </source>
</evidence>